<evidence type="ECO:0000256" key="11">
    <source>
        <dbReference type="ARBA" id="ARBA00023157"/>
    </source>
</evidence>
<reference evidence="15 17" key="2">
    <citation type="journal article" date="2013" name="Nature">
        <title>Insights into bilaterian evolution from three spiralian genomes.</title>
        <authorList>
            <person name="Simakov O."/>
            <person name="Marletaz F."/>
            <person name="Cho S.J."/>
            <person name="Edsinger-Gonzales E."/>
            <person name="Havlak P."/>
            <person name="Hellsten U."/>
            <person name="Kuo D.H."/>
            <person name="Larsson T."/>
            <person name="Lv J."/>
            <person name="Arendt D."/>
            <person name="Savage R."/>
            <person name="Osoegawa K."/>
            <person name="de Jong P."/>
            <person name="Grimwood J."/>
            <person name="Chapman J.A."/>
            <person name="Shapiro H."/>
            <person name="Aerts A."/>
            <person name="Otillar R.P."/>
            <person name="Terry A.Y."/>
            <person name="Boore J.L."/>
            <person name="Grigoriev I.V."/>
            <person name="Lindberg D.R."/>
            <person name="Seaver E.C."/>
            <person name="Weisblat D.A."/>
            <person name="Putnam N.H."/>
            <person name="Rokhsar D.S."/>
        </authorList>
    </citation>
    <scope>NUCLEOTIDE SEQUENCE</scope>
    <source>
        <strain evidence="15 17">I ESC-2004</strain>
    </source>
</reference>
<evidence type="ECO:0000256" key="8">
    <source>
        <dbReference type="ARBA" id="ARBA00022801"/>
    </source>
</evidence>
<dbReference type="SMART" id="SM00631">
    <property type="entry name" value="Zn_pept"/>
    <property type="match status" value="1"/>
</dbReference>
<evidence type="ECO:0000256" key="7">
    <source>
        <dbReference type="ARBA" id="ARBA00022723"/>
    </source>
</evidence>
<dbReference type="HOGENOM" id="CLU_019326_4_1_1"/>
<dbReference type="EMBL" id="AMQN01013849">
    <property type="status" value="NOT_ANNOTATED_CDS"/>
    <property type="molecule type" value="Genomic_DNA"/>
</dbReference>
<evidence type="ECO:0000256" key="2">
    <source>
        <dbReference type="ARBA" id="ARBA00004613"/>
    </source>
</evidence>
<evidence type="ECO:0000259" key="14">
    <source>
        <dbReference type="PROSITE" id="PS52035"/>
    </source>
</evidence>
<feature type="active site" description="Proton donor/acceptor" evidence="13">
    <location>
        <position position="254"/>
    </location>
</feature>
<dbReference type="GO" id="GO:0004181">
    <property type="term" value="F:metallocarboxypeptidase activity"/>
    <property type="evidence" value="ECO:0007669"/>
    <property type="project" value="InterPro"/>
</dbReference>
<accession>R7TCX9</accession>
<evidence type="ECO:0000256" key="9">
    <source>
        <dbReference type="ARBA" id="ARBA00022833"/>
    </source>
</evidence>
<comment type="function">
    <text evidence="12">Involved in the digestion of the blood meal.</text>
</comment>
<keyword evidence="11" id="KW-1015">Disulfide bond</keyword>
<evidence type="ECO:0000256" key="1">
    <source>
        <dbReference type="ARBA" id="ARBA00001947"/>
    </source>
</evidence>
<dbReference type="EMBL" id="KB310544">
    <property type="protein sequence ID" value="ELT91327.1"/>
    <property type="molecule type" value="Genomic_DNA"/>
</dbReference>
<dbReference type="GO" id="GO:0006508">
    <property type="term" value="P:proteolysis"/>
    <property type="evidence" value="ECO:0007669"/>
    <property type="project" value="UniProtKB-KW"/>
</dbReference>
<dbReference type="PRINTS" id="PR00765">
    <property type="entry name" value="CRBOXYPTASEA"/>
</dbReference>
<keyword evidence="4" id="KW-0964">Secreted</keyword>
<feature type="domain" description="Peptidase M14" evidence="14">
    <location>
        <begin position="1"/>
        <end position="284"/>
    </location>
</feature>
<organism evidence="15">
    <name type="scientific">Capitella teleta</name>
    <name type="common">Polychaete worm</name>
    <dbReference type="NCBI Taxonomy" id="283909"/>
    <lineage>
        <taxon>Eukaryota</taxon>
        <taxon>Metazoa</taxon>
        <taxon>Spiralia</taxon>
        <taxon>Lophotrochozoa</taxon>
        <taxon>Annelida</taxon>
        <taxon>Polychaeta</taxon>
        <taxon>Sedentaria</taxon>
        <taxon>Scolecida</taxon>
        <taxon>Capitellidae</taxon>
        <taxon>Capitella</taxon>
    </lineage>
</organism>
<reference evidence="17" key="1">
    <citation type="submission" date="2012-12" db="EMBL/GenBank/DDBJ databases">
        <authorList>
            <person name="Hellsten U."/>
            <person name="Grimwood J."/>
            <person name="Chapman J.A."/>
            <person name="Shapiro H."/>
            <person name="Aerts A."/>
            <person name="Otillar R.P."/>
            <person name="Terry A.Y."/>
            <person name="Boore J.L."/>
            <person name="Simakov O."/>
            <person name="Marletaz F."/>
            <person name="Cho S.-J."/>
            <person name="Edsinger-Gonzales E."/>
            <person name="Havlak P."/>
            <person name="Kuo D.-H."/>
            <person name="Larsson T."/>
            <person name="Lv J."/>
            <person name="Arendt D."/>
            <person name="Savage R."/>
            <person name="Osoegawa K."/>
            <person name="de Jong P."/>
            <person name="Lindberg D.R."/>
            <person name="Seaver E.C."/>
            <person name="Weisblat D.A."/>
            <person name="Putnam N.H."/>
            <person name="Grigoriev I.V."/>
            <person name="Rokhsar D.S."/>
        </authorList>
    </citation>
    <scope>NUCLEOTIDE SEQUENCE</scope>
    <source>
        <strain evidence="17">I ESC-2004</strain>
    </source>
</reference>
<dbReference type="SUPFAM" id="SSF53187">
    <property type="entry name" value="Zn-dependent exopeptidases"/>
    <property type="match status" value="1"/>
</dbReference>
<dbReference type="EnsemblMetazoa" id="CapteT211402">
    <property type="protein sequence ID" value="CapteP211402"/>
    <property type="gene ID" value="CapteG211402"/>
</dbReference>
<sequence>MRKLCRETPHCRLFYVGTSYEGRVMHAVKFSQSSSASPKRGIWIDAGIHAREWLAPATAMHLIHTFAVAIRRNDRQLLSMLDDYDWYFMPCINPDGYEYSRNHDRLWRKTRSRHHGNQECIGVDSNRNWDFHWMEIGASFDPCSSIYAGPYAFSEPETRAVRDFLLTYRSTLVAYISFHSYGQFLLHPWGYTSDLPEDHEKLMFVLDNVAAVIQSTTGKQYTRGSSTNVLYEAAGGSDDWAKAVAGIPFSFTFELRDHGLHGFLVPEDEIEESGREISRTSLFE</sequence>
<dbReference type="GO" id="GO:0008270">
    <property type="term" value="F:zinc ion binding"/>
    <property type="evidence" value="ECO:0007669"/>
    <property type="project" value="InterPro"/>
</dbReference>
<dbReference type="OrthoDB" id="3626597at2759"/>
<evidence type="ECO:0000256" key="5">
    <source>
        <dbReference type="ARBA" id="ARBA00022645"/>
    </source>
</evidence>
<dbReference type="FunFam" id="3.40.630.10:FF:000040">
    <property type="entry name" value="zinc carboxypeptidase"/>
    <property type="match status" value="1"/>
</dbReference>
<keyword evidence="6" id="KW-0645">Protease</keyword>
<evidence type="ECO:0000313" key="15">
    <source>
        <dbReference type="EMBL" id="ELT91327.1"/>
    </source>
</evidence>
<reference evidence="16" key="3">
    <citation type="submission" date="2015-06" db="UniProtKB">
        <authorList>
            <consortium name="EnsemblMetazoa"/>
        </authorList>
    </citation>
    <scope>IDENTIFICATION</scope>
</reference>
<dbReference type="Proteomes" id="UP000014760">
    <property type="component" value="Unassembled WGS sequence"/>
</dbReference>
<comment type="subcellular location">
    <subcellularLocation>
        <location evidence="2">Secreted</location>
    </subcellularLocation>
</comment>
<dbReference type="PROSITE" id="PS52035">
    <property type="entry name" value="PEPTIDASE_M14"/>
    <property type="match status" value="1"/>
</dbReference>
<dbReference type="InterPro" id="IPR000834">
    <property type="entry name" value="Peptidase_M14"/>
</dbReference>
<name>R7TCX9_CAPTE</name>
<dbReference type="PANTHER" id="PTHR11705">
    <property type="entry name" value="PROTEASE FAMILY M14 CARBOXYPEPTIDASE A,B"/>
    <property type="match status" value="1"/>
</dbReference>
<evidence type="ECO:0000256" key="13">
    <source>
        <dbReference type="PROSITE-ProRule" id="PRU01379"/>
    </source>
</evidence>
<keyword evidence="10" id="KW-0482">Metalloprotease</keyword>
<keyword evidence="9" id="KW-0862">Zinc</keyword>
<evidence type="ECO:0000313" key="17">
    <source>
        <dbReference type="Proteomes" id="UP000014760"/>
    </source>
</evidence>
<evidence type="ECO:0000256" key="4">
    <source>
        <dbReference type="ARBA" id="ARBA00022525"/>
    </source>
</evidence>
<evidence type="ECO:0000256" key="3">
    <source>
        <dbReference type="ARBA" id="ARBA00005988"/>
    </source>
</evidence>
<gene>
    <name evidence="15" type="ORF">CAPTEDRAFT_211402</name>
</gene>
<evidence type="ECO:0000256" key="10">
    <source>
        <dbReference type="ARBA" id="ARBA00023049"/>
    </source>
</evidence>
<keyword evidence="5" id="KW-0121">Carboxypeptidase</keyword>
<comment type="similarity">
    <text evidence="3 13">Belongs to the peptidase M14 family.</text>
</comment>
<keyword evidence="7" id="KW-0479">Metal-binding</keyword>
<proteinExistence type="inferred from homology"/>
<evidence type="ECO:0000313" key="16">
    <source>
        <dbReference type="EnsemblMetazoa" id="CapteP211402"/>
    </source>
</evidence>
<evidence type="ECO:0000256" key="6">
    <source>
        <dbReference type="ARBA" id="ARBA00022670"/>
    </source>
</evidence>
<dbReference type="AlphaFoldDB" id="R7TCX9"/>
<dbReference type="CDD" id="cd03860">
    <property type="entry name" value="M14_CP_A-B_like"/>
    <property type="match status" value="1"/>
</dbReference>
<dbReference type="Gene3D" id="3.40.630.10">
    <property type="entry name" value="Zn peptidases"/>
    <property type="match status" value="1"/>
</dbReference>
<dbReference type="Pfam" id="PF00246">
    <property type="entry name" value="Peptidase_M14"/>
    <property type="match status" value="1"/>
</dbReference>
<dbReference type="OMA" id="MVQPKDQ"/>
<dbReference type="GO" id="GO:0005615">
    <property type="term" value="C:extracellular space"/>
    <property type="evidence" value="ECO:0007669"/>
    <property type="project" value="TreeGrafter"/>
</dbReference>
<dbReference type="PANTHER" id="PTHR11705:SF91">
    <property type="entry name" value="FI01817P-RELATED"/>
    <property type="match status" value="1"/>
</dbReference>
<comment type="cofactor">
    <cofactor evidence="1">
        <name>Zn(2+)</name>
        <dbReference type="ChEBI" id="CHEBI:29105"/>
    </cofactor>
</comment>
<protein>
    <recommendedName>
        <fullName evidence="14">Peptidase M14 domain-containing protein</fullName>
    </recommendedName>
</protein>
<keyword evidence="8" id="KW-0378">Hydrolase</keyword>
<keyword evidence="17" id="KW-1185">Reference proteome</keyword>
<evidence type="ECO:0000256" key="12">
    <source>
        <dbReference type="ARBA" id="ARBA00057299"/>
    </source>
</evidence>